<evidence type="ECO:0000313" key="2">
    <source>
        <dbReference type="EMBL" id="KCW70861.1"/>
    </source>
</evidence>
<reference evidence="2" key="1">
    <citation type="submission" date="2013-07" db="EMBL/GenBank/DDBJ databases">
        <title>The genome of Eucalyptus grandis.</title>
        <authorList>
            <person name="Schmutz J."/>
            <person name="Hayes R."/>
            <person name="Myburg A."/>
            <person name="Tuskan G."/>
            <person name="Grattapaglia D."/>
            <person name="Rokhsar D.S."/>
        </authorList>
    </citation>
    <scope>NUCLEOTIDE SEQUENCE</scope>
    <source>
        <tissue evidence="2">Leaf extractions</tissue>
    </source>
</reference>
<name>A0A059BY37_EUCGR</name>
<organism evidence="2">
    <name type="scientific">Eucalyptus grandis</name>
    <name type="common">Flooded gum</name>
    <dbReference type="NCBI Taxonomy" id="71139"/>
    <lineage>
        <taxon>Eukaryota</taxon>
        <taxon>Viridiplantae</taxon>
        <taxon>Streptophyta</taxon>
        <taxon>Embryophyta</taxon>
        <taxon>Tracheophyta</taxon>
        <taxon>Spermatophyta</taxon>
        <taxon>Magnoliopsida</taxon>
        <taxon>eudicotyledons</taxon>
        <taxon>Gunneridae</taxon>
        <taxon>Pentapetalae</taxon>
        <taxon>rosids</taxon>
        <taxon>malvids</taxon>
        <taxon>Myrtales</taxon>
        <taxon>Myrtaceae</taxon>
        <taxon>Myrtoideae</taxon>
        <taxon>Eucalypteae</taxon>
        <taxon>Eucalyptus</taxon>
    </lineage>
</organism>
<feature type="compositionally biased region" description="Low complexity" evidence="1">
    <location>
        <begin position="42"/>
        <end position="51"/>
    </location>
</feature>
<dbReference type="EMBL" id="KK198758">
    <property type="protein sequence ID" value="KCW70861.1"/>
    <property type="molecule type" value="Genomic_DNA"/>
</dbReference>
<protein>
    <submittedName>
        <fullName evidence="2">Uncharacterized protein</fullName>
    </submittedName>
</protein>
<gene>
    <name evidence="2" type="ORF">EUGRSUZ_F03994</name>
</gene>
<dbReference type="AlphaFoldDB" id="A0A059BY37"/>
<proteinExistence type="predicted"/>
<accession>A0A059BY37</accession>
<evidence type="ECO:0000256" key="1">
    <source>
        <dbReference type="SAM" id="MobiDB-lite"/>
    </source>
</evidence>
<sequence length="70" mass="7368">MKTSKHGCWTYEARGRCADLRIPGRAGDVGDAEEVGNGAGGQPSQAQGAPAFLEGSRVVEPQRACIPSRR</sequence>
<dbReference type="InParanoid" id="A0A059BY37"/>
<feature type="region of interest" description="Disordered" evidence="1">
    <location>
        <begin position="28"/>
        <end position="54"/>
    </location>
</feature>
<dbReference type="Gramene" id="KCW70861">
    <property type="protein sequence ID" value="KCW70861"/>
    <property type="gene ID" value="EUGRSUZ_F03994"/>
</dbReference>